<proteinExistence type="predicted"/>
<evidence type="ECO:0000256" key="1">
    <source>
        <dbReference type="ARBA" id="ARBA00000151"/>
    </source>
</evidence>
<dbReference type="Gene3D" id="3.40.1190.20">
    <property type="match status" value="1"/>
</dbReference>
<dbReference type="Pfam" id="PF08543">
    <property type="entry name" value="Phos_pyr_kin"/>
    <property type="match status" value="1"/>
</dbReference>
<keyword evidence="5" id="KW-0784">Thiamine biosynthesis</keyword>
<keyword evidence="8" id="KW-0808">Transferase</keyword>
<dbReference type="NCBIfam" id="TIGR00097">
    <property type="entry name" value="HMP-P_kinase"/>
    <property type="match status" value="1"/>
</dbReference>
<evidence type="ECO:0000256" key="2">
    <source>
        <dbReference type="ARBA" id="ARBA00000565"/>
    </source>
</evidence>
<dbReference type="PANTHER" id="PTHR20858:SF17">
    <property type="entry name" value="HYDROXYMETHYLPYRIMIDINE_PHOSPHOMETHYLPYRIMIDINE KINASE THI20-RELATED"/>
    <property type="match status" value="1"/>
</dbReference>
<sequence>MTFPVVLTIAGTDPTSGAGLQADCKTITTLGGYAVSAITAVVAQNTQGVSTFEQVDAQLLCAQLDSVRNDTHINAIKIGMLGSTTAIETVHSWIEEFDPSCQPPIVIDPVMVATSGDSLFDPRALDALKNLIKLATVVTPNTSELATLTAQPEANTFAEAIEQGLHLAKELDVHVVVKGGHLGENPVQDAIISSSGTIIERTSHTRVPTHRTHGTGCALSSAIATKLAFQPAGLGAAFTEARAWLQHTIAQADALAFGKGNGPIHHTAHITDEAVTAPARILLAGRDPRQTLAGWWEASTRVRAQIDELRFVMELGTGTLPDERFAYYLQQDALYLREYSKALALAADLAPTLTEQRFWMQGAHTCLIAERQLHDSWLVSRGVEVEDIEPSAITRAYTRHFLNAGRARRYEELIAAVLPCYWVYQDVGDRLNREHNRVDHPYRNWLAAYSDPRFETSTLSARAIVAHHVERAAMRGDEGLIARMYDAFLASCEYERDFFDQAYAADVVLPSVSREVDGLVAANA</sequence>
<comment type="function">
    <text evidence="3">Catalyzes the phosphorylation of hydroxymethylpyrimidine phosphate (HMP-P) to HMP-PP, and of HMP to HMP-P.</text>
</comment>
<gene>
    <name evidence="8" type="ORF">ACFSYH_02595</name>
</gene>
<accession>A0ABW5XDS3</accession>
<dbReference type="Proteomes" id="UP001597391">
    <property type="component" value="Unassembled WGS sequence"/>
</dbReference>
<evidence type="ECO:0000256" key="4">
    <source>
        <dbReference type="ARBA" id="ARBA00004769"/>
    </source>
</evidence>
<dbReference type="SUPFAM" id="SSF48613">
    <property type="entry name" value="Heme oxygenase-like"/>
    <property type="match status" value="1"/>
</dbReference>
<evidence type="ECO:0000256" key="3">
    <source>
        <dbReference type="ARBA" id="ARBA00003848"/>
    </source>
</evidence>
<keyword evidence="9" id="KW-1185">Reference proteome</keyword>
<dbReference type="Pfam" id="PF03070">
    <property type="entry name" value="TENA_THI-4"/>
    <property type="match status" value="1"/>
</dbReference>
<dbReference type="GO" id="GO:0008972">
    <property type="term" value="F:phosphomethylpyrimidine kinase activity"/>
    <property type="evidence" value="ECO:0007669"/>
    <property type="project" value="UniProtKB-EC"/>
</dbReference>
<dbReference type="EC" id="2.7.1.49" evidence="8"/>
<dbReference type="NCBIfam" id="NF011301">
    <property type="entry name" value="PRK14713.1"/>
    <property type="match status" value="1"/>
</dbReference>
<dbReference type="InterPro" id="IPR016084">
    <property type="entry name" value="Haem_Oase-like_multi-hlx"/>
</dbReference>
<evidence type="ECO:0000259" key="6">
    <source>
        <dbReference type="Pfam" id="PF03070"/>
    </source>
</evidence>
<dbReference type="PANTHER" id="PTHR20858">
    <property type="entry name" value="PHOSPHOMETHYLPYRIMIDINE KINASE"/>
    <property type="match status" value="1"/>
</dbReference>
<keyword evidence="8" id="KW-0418">Kinase</keyword>
<reference evidence="9" key="1">
    <citation type="journal article" date="2019" name="Int. J. Syst. Evol. Microbiol.">
        <title>The Global Catalogue of Microorganisms (GCM) 10K type strain sequencing project: providing services to taxonomists for standard genome sequencing and annotation.</title>
        <authorList>
            <consortium name="The Broad Institute Genomics Platform"/>
            <consortium name="The Broad Institute Genome Sequencing Center for Infectious Disease"/>
            <person name="Wu L."/>
            <person name="Ma J."/>
        </authorList>
    </citation>
    <scope>NUCLEOTIDE SEQUENCE [LARGE SCALE GENOMIC DNA]</scope>
    <source>
        <strain evidence="9">KCTC 33576</strain>
    </source>
</reference>
<dbReference type="SUPFAM" id="SSF53613">
    <property type="entry name" value="Ribokinase-like"/>
    <property type="match status" value="1"/>
</dbReference>
<dbReference type="InterPro" id="IPR029056">
    <property type="entry name" value="Ribokinase-like"/>
</dbReference>
<feature type="domain" description="Thiaminase-2/PQQC" evidence="6">
    <location>
        <begin position="311"/>
        <end position="503"/>
    </location>
</feature>
<dbReference type="CDD" id="cd19365">
    <property type="entry name" value="TenA_C-like"/>
    <property type="match status" value="1"/>
</dbReference>
<evidence type="ECO:0000313" key="8">
    <source>
        <dbReference type="EMBL" id="MFD2839455.1"/>
    </source>
</evidence>
<comment type="catalytic activity">
    <reaction evidence="2">
        <text>4-amino-2-methyl-5-(phosphooxymethyl)pyrimidine + ATP = 4-amino-2-methyl-5-(diphosphooxymethyl)pyrimidine + ADP</text>
        <dbReference type="Rhea" id="RHEA:19893"/>
        <dbReference type="ChEBI" id="CHEBI:30616"/>
        <dbReference type="ChEBI" id="CHEBI:57841"/>
        <dbReference type="ChEBI" id="CHEBI:58354"/>
        <dbReference type="ChEBI" id="CHEBI:456216"/>
        <dbReference type="EC" id="2.7.4.7"/>
    </reaction>
</comment>
<dbReference type="EC" id="2.7.4.7" evidence="8"/>
<dbReference type="CDD" id="cd01169">
    <property type="entry name" value="HMPP_kinase"/>
    <property type="match status" value="1"/>
</dbReference>
<evidence type="ECO:0000256" key="5">
    <source>
        <dbReference type="ARBA" id="ARBA00022977"/>
    </source>
</evidence>
<name>A0ABW5XDS3_9MICO</name>
<evidence type="ECO:0000313" key="9">
    <source>
        <dbReference type="Proteomes" id="UP001597391"/>
    </source>
</evidence>
<comment type="catalytic activity">
    <reaction evidence="1">
        <text>4-amino-5-hydroxymethyl-2-methylpyrimidine + ATP = 4-amino-2-methyl-5-(phosphooxymethyl)pyrimidine + ADP + H(+)</text>
        <dbReference type="Rhea" id="RHEA:23096"/>
        <dbReference type="ChEBI" id="CHEBI:15378"/>
        <dbReference type="ChEBI" id="CHEBI:16892"/>
        <dbReference type="ChEBI" id="CHEBI:30616"/>
        <dbReference type="ChEBI" id="CHEBI:58354"/>
        <dbReference type="ChEBI" id="CHEBI:456216"/>
        <dbReference type="EC" id="2.7.1.49"/>
    </reaction>
</comment>
<dbReference type="RefSeq" id="WP_377464928.1">
    <property type="nucleotide sequence ID" value="NZ_JBHUOP010000001.1"/>
</dbReference>
<dbReference type="Gene3D" id="1.20.910.10">
    <property type="entry name" value="Heme oxygenase-like"/>
    <property type="match status" value="1"/>
</dbReference>
<protein>
    <submittedName>
        <fullName evidence="8">Bifunctional hydroxymethylpyrimidine kinase/phosphomethylpyrimidine kinase</fullName>
        <ecNumber evidence="8">2.7.1.49</ecNumber>
        <ecNumber evidence="8">2.7.4.7</ecNumber>
    </submittedName>
</protein>
<evidence type="ECO:0000259" key="7">
    <source>
        <dbReference type="Pfam" id="PF08543"/>
    </source>
</evidence>
<feature type="domain" description="Pyridoxamine kinase/Phosphomethylpyrimidine kinase" evidence="7">
    <location>
        <begin position="13"/>
        <end position="265"/>
    </location>
</feature>
<dbReference type="EMBL" id="JBHUOP010000001">
    <property type="protein sequence ID" value="MFD2839455.1"/>
    <property type="molecule type" value="Genomic_DNA"/>
</dbReference>
<organism evidence="8 9">
    <name type="scientific">Populibacterium corticicola</name>
    <dbReference type="NCBI Taxonomy" id="1812826"/>
    <lineage>
        <taxon>Bacteria</taxon>
        <taxon>Bacillati</taxon>
        <taxon>Actinomycetota</taxon>
        <taxon>Actinomycetes</taxon>
        <taxon>Micrococcales</taxon>
        <taxon>Jonesiaceae</taxon>
        <taxon>Populibacterium</taxon>
    </lineage>
</organism>
<dbReference type="InterPro" id="IPR013749">
    <property type="entry name" value="PM/HMP-P_kinase-1"/>
</dbReference>
<dbReference type="GO" id="GO:0008902">
    <property type="term" value="F:hydroxymethylpyrimidine kinase activity"/>
    <property type="evidence" value="ECO:0007669"/>
    <property type="project" value="UniProtKB-EC"/>
</dbReference>
<comment type="caution">
    <text evidence="8">The sequence shown here is derived from an EMBL/GenBank/DDBJ whole genome shotgun (WGS) entry which is preliminary data.</text>
</comment>
<dbReference type="InterPro" id="IPR004399">
    <property type="entry name" value="HMP/HMP-P_kinase_dom"/>
</dbReference>
<comment type="pathway">
    <text evidence="4">Cofactor biosynthesis; thiamine diphosphate biosynthesis; 4-amino-2-methyl-5-diphosphomethylpyrimidine from 5-amino-1-(5-phospho-D-ribosyl)imidazole: step 3/3.</text>
</comment>
<dbReference type="InterPro" id="IPR004305">
    <property type="entry name" value="Thiaminase-2/PQQC"/>
</dbReference>